<keyword evidence="2 3" id="KW-0802">TPR repeat</keyword>
<evidence type="ECO:0008006" key="7">
    <source>
        <dbReference type="Google" id="ProtNLM"/>
    </source>
</evidence>
<dbReference type="Pfam" id="PF13432">
    <property type="entry name" value="TPR_16"/>
    <property type="match status" value="1"/>
</dbReference>
<feature type="repeat" description="TPR" evidence="3">
    <location>
        <begin position="179"/>
        <end position="212"/>
    </location>
</feature>
<dbReference type="PROSITE" id="PS50005">
    <property type="entry name" value="TPR"/>
    <property type="match status" value="3"/>
</dbReference>
<comment type="caution">
    <text evidence="5">The sequence shown here is derived from an EMBL/GenBank/DDBJ whole genome shotgun (WGS) entry which is preliminary data.</text>
</comment>
<dbReference type="SMART" id="SM00028">
    <property type="entry name" value="TPR"/>
    <property type="match status" value="7"/>
</dbReference>
<feature type="repeat" description="TPR" evidence="3">
    <location>
        <begin position="213"/>
        <end position="246"/>
    </location>
</feature>
<proteinExistence type="predicted"/>
<evidence type="ECO:0000256" key="1">
    <source>
        <dbReference type="ARBA" id="ARBA00022737"/>
    </source>
</evidence>
<dbReference type="EMBL" id="JAIWQS010000002">
    <property type="protein sequence ID" value="KAJ8772613.1"/>
    <property type="molecule type" value="Genomic_DNA"/>
</dbReference>
<dbReference type="InterPro" id="IPR039226">
    <property type="entry name" value="Ski3/TTC37"/>
</dbReference>
<name>A0AAV8U2M6_9ROSI</name>
<gene>
    <name evidence="5" type="ORF">K2173_027790</name>
</gene>
<sequence>MEFSSPEIDGENEEKGGGGAATRLRQLEESVEAHPEDPSLHFDLGLLFWEEGLDFTSKEKAAEHFLISAKLNPQNAQAFKYLGHYYSNIALDSQRALKCYQRAVSLHPDDSDSGDALCQLFRRSGKENLELSSCNEASQKSPRAFWAFRRLGFLHLHHNRCSEAVRCLQHAIRGYPTSADLWEALGVAYQRLGMFTAAIKSYGRAIELEDTRVFALVESGNIFLMLGSFRKGIEQFQRALEMSPQNVSAKYGLASGLLSLSKESMNLGAFRWAASLLEDACEIADANTACAVNMSCVWKLLGDIQITYAKCFPWMEEDQNLYYTVETFNASMFSWKQTCRLFAMSARRSYQHALHLAPWQPNLYVDIAVTSDHICFMDENNGHLLNPWQLSEKMALGSLLLEGENHEFWVALGCLSGYSALKQHALIRGLQLDVSLAFAWAYLGKLYREEGNKKLARQAFDFARSIDPSLALPWVGMSADSHPGDTKQDDAFESCLRAVQILPLAEFQIGLAKLALHSGHLGSSQVFGAIKQAVQRAPQYAESHNLNGLVSEARSEYQSAVGSYRLARFAINISSSNAPRSHIRDITVNLARSLTRAGHAREAVQECESLKNEGMLGVDGMQIYALSLWMVGDYDLTLRVTRELAGTVSTLDQTSASASVSFICRLLYHISGLDSAVASILKMPKQLFESSKVSFIVSAIGALDQSDRLESRISNCCFSLSSHEEIRMEYLIAFTKLIKHGSEHFLGFQSGISHLKKSLHLYPDSTLIRNLLGHLLLSSEEWKGGHLASRCCIIDTGNGERKDGLKSGHEILGAGALSCYAIANRDPRFSFPTCGCLCLNGPAVVQALQKHLHQAPWNCITQYLLILNLQQKAREERYPQQLCVTVRRLILIALANKSYSHESMSCQYQKLLLLLCASEVNLQAGNNVKCIEYAQNASLLLLPNNYRFFGHLQLCRAYAAESNFINLQKEYIRCLELKTDYHIGWVCLKIMESQYDIQTESNIEELYFLECPKEMKKSWNMWMAVFNLLLGLIFLWNQDLFSAEELFKQACSLAGADACLFLAHGATCMELARQSHSSEFLSLAIRSLKKAHANSIISIPMVFLLLAQAEGSLGSKQLWEKNLRLEWYSWSPETRPAELHFQMHLLARQGELAFDPSYGVELCQSPEKWVLRAIHSNPSCFRYWRVLQKLIE</sequence>
<keyword evidence="1" id="KW-0677">Repeat</keyword>
<reference evidence="5 6" key="1">
    <citation type="submission" date="2021-09" db="EMBL/GenBank/DDBJ databases">
        <title>Genomic insights and catalytic innovation underlie evolution of tropane alkaloids biosynthesis.</title>
        <authorList>
            <person name="Wang Y.-J."/>
            <person name="Tian T."/>
            <person name="Huang J.-P."/>
            <person name="Huang S.-X."/>
        </authorList>
    </citation>
    <scope>NUCLEOTIDE SEQUENCE [LARGE SCALE GENOMIC DNA]</scope>
    <source>
        <strain evidence="5">KIB-2018</strain>
        <tissue evidence="5">Leaf</tissue>
    </source>
</reference>
<accession>A0AAV8U2M6</accession>
<dbReference type="SUPFAM" id="SSF48452">
    <property type="entry name" value="TPR-like"/>
    <property type="match status" value="2"/>
</dbReference>
<feature type="repeat" description="TPR" evidence="3">
    <location>
        <begin position="437"/>
        <end position="470"/>
    </location>
</feature>
<evidence type="ECO:0000313" key="5">
    <source>
        <dbReference type="EMBL" id="KAJ8772613.1"/>
    </source>
</evidence>
<dbReference type="Proteomes" id="UP001159364">
    <property type="component" value="Linkage Group LG02"/>
</dbReference>
<dbReference type="InterPro" id="IPR019734">
    <property type="entry name" value="TPR_rpt"/>
</dbReference>
<dbReference type="GO" id="GO:0006401">
    <property type="term" value="P:RNA catabolic process"/>
    <property type="evidence" value="ECO:0007669"/>
    <property type="project" value="InterPro"/>
</dbReference>
<dbReference type="GO" id="GO:0055087">
    <property type="term" value="C:Ski complex"/>
    <property type="evidence" value="ECO:0007669"/>
    <property type="project" value="InterPro"/>
</dbReference>
<protein>
    <recommendedName>
        <fullName evidence="7">Tetratricopeptide repeat protein SKI3</fullName>
    </recommendedName>
</protein>
<evidence type="ECO:0000313" key="6">
    <source>
        <dbReference type="Proteomes" id="UP001159364"/>
    </source>
</evidence>
<dbReference type="PANTHER" id="PTHR15704">
    <property type="entry name" value="SUPERKILLER 3 PROTEIN-RELATED"/>
    <property type="match status" value="1"/>
</dbReference>
<keyword evidence="6" id="KW-1185">Reference proteome</keyword>
<dbReference type="AlphaFoldDB" id="A0AAV8U2M6"/>
<evidence type="ECO:0000256" key="4">
    <source>
        <dbReference type="SAM" id="MobiDB-lite"/>
    </source>
</evidence>
<evidence type="ECO:0000256" key="3">
    <source>
        <dbReference type="PROSITE-ProRule" id="PRU00339"/>
    </source>
</evidence>
<organism evidence="5 6">
    <name type="scientific">Erythroxylum novogranatense</name>
    <dbReference type="NCBI Taxonomy" id="1862640"/>
    <lineage>
        <taxon>Eukaryota</taxon>
        <taxon>Viridiplantae</taxon>
        <taxon>Streptophyta</taxon>
        <taxon>Embryophyta</taxon>
        <taxon>Tracheophyta</taxon>
        <taxon>Spermatophyta</taxon>
        <taxon>Magnoliopsida</taxon>
        <taxon>eudicotyledons</taxon>
        <taxon>Gunneridae</taxon>
        <taxon>Pentapetalae</taxon>
        <taxon>rosids</taxon>
        <taxon>fabids</taxon>
        <taxon>Malpighiales</taxon>
        <taxon>Erythroxylaceae</taxon>
        <taxon>Erythroxylum</taxon>
    </lineage>
</organism>
<dbReference type="InterPro" id="IPR011990">
    <property type="entry name" value="TPR-like_helical_dom_sf"/>
</dbReference>
<dbReference type="PANTHER" id="PTHR15704:SF7">
    <property type="entry name" value="SUPERKILLER COMPLEX PROTEIN 3"/>
    <property type="match status" value="1"/>
</dbReference>
<dbReference type="Gene3D" id="1.25.40.10">
    <property type="entry name" value="Tetratricopeptide repeat domain"/>
    <property type="match status" value="3"/>
</dbReference>
<evidence type="ECO:0000256" key="2">
    <source>
        <dbReference type="ARBA" id="ARBA00022803"/>
    </source>
</evidence>
<feature type="region of interest" description="Disordered" evidence="4">
    <location>
        <begin position="1"/>
        <end position="23"/>
    </location>
</feature>